<dbReference type="eggNOG" id="COG2985">
    <property type="taxonomic scope" value="Bacteria"/>
</dbReference>
<evidence type="ECO:0000256" key="6">
    <source>
        <dbReference type="ARBA" id="ARBA00022989"/>
    </source>
</evidence>
<evidence type="ECO:0000256" key="4">
    <source>
        <dbReference type="ARBA" id="ARBA00022475"/>
    </source>
</evidence>
<dbReference type="GO" id="GO:0006813">
    <property type="term" value="P:potassium ion transport"/>
    <property type="evidence" value="ECO:0007669"/>
    <property type="project" value="InterPro"/>
</dbReference>
<dbReference type="Gene3D" id="3.30.70.1450">
    <property type="entry name" value="Regulator of K+ conductance, C-terminal domain"/>
    <property type="match status" value="2"/>
</dbReference>
<dbReference type="OrthoDB" id="9155749at2"/>
<dbReference type="InterPro" id="IPR036721">
    <property type="entry name" value="RCK_C_sf"/>
</dbReference>
<feature type="transmembrane region" description="Helical" evidence="8">
    <location>
        <begin position="153"/>
        <end position="174"/>
    </location>
</feature>
<organism evidence="10 11">
    <name type="scientific">Fimbriimonas ginsengisoli Gsoil 348</name>
    <dbReference type="NCBI Taxonomy" id="661478"/>
    <lineage>
        <taxon>Bacteria</taxon>
        <taxon>Bacillati</taxon>
        <taxon>Armatimonadota</taxon>
        <taxon>Fimbriimonadia</taxon>
        <taxon>Fimbriimonadales</taxon>
        <taxon>Fimbriimonadaceae</taxon>
        <taxon>Fimbriimonas</taxon>
    </lineage>
</organism>
<feature type="transmembrane region" description="Helical" evidence="8">
    <location>
        <begin position="91"/>
        <end position="108"/>
    </location>
</feature>
<evidence type="ECO:0000256" key="3">
    <source>
        <dbReference type="ARBA" id="ARBA00022448"/>
    </source>
</evidence>
<dbReference type="PANTHER" id="PTHR30445">
    <property type="entry name" value="K(+)_H(+) ANTIPORTER SUBUNIT KHTT"/>
    <property type="match status" value="1"/>
</dbReference>
<dbReference type="AlphaFoldDB" id="A0A068NSL9"/>
<dbReference type="STRING" id="661478.OP10G_3068"/>
<sequence>MVRLLGENPLLLLFAVCAIGYPLGRMRIRGVSLGTASVLFVGIAIGAVDPRLKLPDVVYLFGLTLFIYTIGLNSAAGFFKGFDRRGIRDTALALGVLALAGVADYLLARAANMAGATGSAMYSGAFTNASGLAGVVESVKAAGGTGKALAEPVVGYSLAYPIGIFGPIMVMLLAQRLFGVDLQKEALTVSSYRRSIQKIEVRTIEVTNPAAAGMSVVELTAKQARDVVFGRVLRSSEVLLASGDLKIQLGDRIATTGPEAELDTLTEFLGQISDEEVHLDRTEFDVRRMFVSNPSVAGRPLSQLALPQLHQAVITRVGRGDIDLIPSGDTILELGDRVRVLARRDEMGAVERIFGDSYRALADVDFRTLCIGIALGLMLGLLPIPLPGGITFRLGFAGGPLVVALLLGRLERTGPLVWNLPYTANLTLRQLGLLLFAAGIGTRAGYDFYSTLAGGHGLNVFTSGAAMTLGSGLVMMVVGYKLLKIPLNLLYGIYAGAQTQPVNLAFAVDRTGNDLPNARYATIFPLATIFKILVAQVLFNVLR</sequence>
<dbReference type="Pfam" id="PF02080">
    <property type="entry name" value="TrkA_C"/>
    <property type="match status" value="1"/>
</dbReference>
<keyword evidence="11" id="KW-1185">Reference proteome</keyword>
<feature type="domain" description="RCK C-terminal" evidence="9">
    <location>
        <begin position="269"/>
        <end position="356"/>
    </location>
</feature>
<evidence type="ECO:0000256" key="2">
    <source>
        <dbReference type="ARBA" id="ARBA00009854"/>
    </source>
</evidence>
<dbReference type="NCBIfam" id="TIGR01625">
    <property type="entry name" value="YidE_YbjL_dupl"/>
    <property type="match status" value="1"/>
</dbReference>
<keyword evidence="7 8" id="KW-0472">Membrane</keyword>
<evidence type="ECO:0000256" key="5">
    <source>
        <dbReference type="ARBA" id="ARBA00022692"/>
    </source>
</evidence>
<dbReference type="SUPFAM" id="SSF116726">
    <property type="entry name" value="TrkA C-terminal domain-like"/>
    <property type="match status" value="2"/>
</dbReference>
<dbReference type="KEGG" id="fgi:OP10G_3068"/>
<evidence type="ECO:0000313" key="11">
    <source>
        <dbReference type="Proteomes" id="UP000027982"/>
    </source>
</evidence>
<evidence type="ECO:0000256" key="7">
    <source>
        <dbReference type="ARBA" id="ARBA00023136"/>
    </source>
</evidence>
<keyword evidence="6 8" id="KW-1133">Transmembrane helix</keyword>
<name>A0A068NSL9_FIMGI</name>
<feature type="transmembrane region" description="Helical" evidence="8">
    <location>
        <begin position="431"/>
        <end position="449"/>
    </location>
</feature>
<evidence type="ECO:0000256" key="1">
    <source>
        <dbReference type="ARBA" id="ARBA00004651"/>
    </source>
</evidence>
<evidence type="ECO:0000256" key="8">
    <source>
        <dbReference type="SAM" id="Phobius"/>
    </source>
</evidence>
<dbReference type="PANTHER" id="PTHR30445:SF3">
    <property type="entry name" value="TRANSPORT PROTEIN YIDE-RELATED"/>
    <property type="match status" value="1"/>
</dbReference>
<dbReference type="eggNOG" id="COG0569">
    <property type="taxonomic scope" value="Bacteria"/>
</dbReference>
<accession>A0A068NSL9</accession>
<feature type="transmembrane region" description="Helical" evidence="8">
    <location>
        <begin position="6"/>
        <end position="24"/>
    </location>
</feature>
<dbReference type="HOGENOM" id="CLU_035023_3_0_0"/>
<feature type="transmembrane region" description="Helical" evidence="8">
    <location>
        <begin position="461"/>
        <end position="482"/>
    </location>
</feature>
<dbReference type="Proteomes" id="UP000027982">
    <property type="component" value="Chromosome"/>
</dbReference>
<proteinExistence type="inferred from homology"/>
<comment type="similarity">
    <text evidence="2">Belongs to the AAE transporter (TC 2.A.81) family.</text>
</comment>
<dbReference type="EMBL" id="CP007139">
    <property type="protein sequence ID" value="AIE86436.1"/>
    <property type="molecule type" value="Genomic_DNA"/>
</dbReference>
<comment type="subcellular location">
    <subcellularLocation>
        <location evidence="1">Cell membrane</location>
        <topology evidence="1">Multi-pass membrane protein</topology>
    </subcellularLocation>
</comment>
<gene>
    <name evidence="10" type="ORF">OP10G_3068</name>
</gene>
<reference evidence="10 11" key="1">
    <citation type="journal article" date="2014" name="PLoS ONE">
        <title>The first complete genome sequence of the class fimbriimonadia in the phylum armatimonadetes.</title>
        <authorList>
            <person name="Hu Z.Y."/>
            <person name="Wang Y.Z."/>
            <person name="Im W.T."/>
            <person name="Wang S.Y."/>
            <person name="Zhao G.P."/>
            <person name="Zheng H.J."/>
            <person name="Quan Z.X."/>
        </authorList>
    </citation>
    <scope>NUCLEOTIDE SEQUENCE [LARGE SCALE GENOMIC DNA]</scope>
    <source>
        <strain evidence="10">Gsoil 348</strain>
    </source>
</reference>
<feature type="transmembrane region" description="Helical" evidence="8">
    <location>
        <begin position="60"/>
        <end position="79"/>
    </location>
</feature>
<dbReference type="InterPro" id="IPR006512">
    <property type="entry name" value="YidE_YbjL"/>
</dbReference>
<feature type="transmembrane region" description="Helical" evidence="8">
    <location>
        <begin position="520"/>
        <end position="542"/>
    </location>
</feature>
<dbReference type="PROSITE" id="PS51202">
    <property type="entry name" value="RCK_C"/>
    <property type="match status" value="1"/>
</dbReference>
<dbReference type="GO" id="GO:0008324">
    <property type="term" value="F:monoatomic cation transmembrane transporter activity"/>
    <property type="evidence" value="ECO:0007669"/>
    <property type="project" value="InterPro"/>
</dbReference>
<dbReference type="InterPro" id="IPR006037">
    <property type="entry name" value="RCK_C"/>
</dbReference>
<evidence type="ECO:0000313" key="10">
    <source>
        <dbReference type="EMBL" id="AIE86436.1"/>
    </source>
</evidence>
<dbReference type="Pfam" id="PF06826">
    <property type="entry name" value="Asp-Al_Ex"/>
    <property type="match status" value="2"/>
</dbReference>
<dbReference type="InterPro" id="IPR050144">
    <property type="entry name" value="AAE_transporter"/>
</dbReference>
<keyword evidence="5 8" id="KW-0812">Transmembrane</keyword>
<evidence type="ECO:0000259" key="9">
    <source>
        <dbReference type="PROSITE" id="PS51202"/>
    </source>
</evidence>
<feature type="transmembrane region" description="Helical" evidence="8">
    <location>
        <begin position="366"/>
        <end position="384"/>
    </location>
</feature>
<protein>
    <submittedName>
        <fullName evidence="10">YidE/YbjL duplication</fullName>
    </submittedName>
</protein>
<keyword evidence="4" id="KW-1003">Cell membrane</keyword>
<dbReference type="GO" id="GO:0005886">
    <property type="term" value="C:plasma membrane"/>
    <property type="evidence" value="ECO:0007669"/>
    <property type="project" value="UniProtKB-SubCell"/>
</dbReference>
<keyword evidence="3" id="KW-0813">Transport</keyword>
<feature type="transmembrane region" description="Helical" evidence="8">
    <location>
        <begin position="31"/>
        <end position="48"/>
    </location>
</feature>